<dbReference type="EMBL" id="SOCP01000021">
    <property type="protein sequence ID" value="TDV40993.1"/>
    <property type="molecule type" value="Genomic_DNA"/>
</dbReference>
<evidence type="ECO:0000313" key="1">
    <source>
        <dbReference type="EMBL" id="TDV40993.1"/>
    </source>
</evidence>
<dbReference type="RefSeq" id="WP_133907937.1">
    <property type="nucleotide sequence ID" value="NZ_SOCP01000021.1"/>
</dbReference>
<evidence type="ECO:0000313" key="2">
    <source>
        <dbReference type="Proteomes" id="UP000294927"/>
    </source>
</evidence>
<gene>
    <name evidence="1" type="ORF">CLV71_12159</name>
</gene>
<comment type="caution">
    <text evidence="1">The sequence shown here is derived from an EMBL/GenBank/DDBJ whole genome shotgun (WGS) entry which is preliminary data.</text>
</comment>
<dbReference type="AlphaFoldDB" id="A0A4R7UW43"/>
<accession>A0A4R7UW43</accession>
<proteinExistence type="predicted"/>
<sequence length="124" mass="14070">MSDPTAPTTPHWLVREFQLTTPFRLTGELEYQSWDDLERTLSGDLEFGNLPQLRFEFGQNVSRLQGGLGLQLVKFELPHIGPWVTEAGIGAMARWGEDRGFDLSSELEIRNVRCPPSPSRSRAR</sequence>
<protein>
    <submittedName>
        <fullName evidence="1">Uncharacterized protein</fullName>
    </submittedName>
</protein>
<reference evidence="1 2" key="1">
    <citation type="submission" date="2019-03" db="EMBL/GenBank/DDBJ databases">
        <title>Genomic Encyclopedia of Archaeal and Bacterial Type Strains, Phase II (KMG-II): from individual species to whole genera.</title>
        <authorList>
            <person name="Goeker M."/>
        </authorList>
    </citation>
    <scope>NUCLEOTIDE SEQUENCE [LARGE SCALE GENOMIC DNA]</scope>
    <source>
        <strain evidence="1 2">DSM 45499</strain>
    </source>
</reference>
<organism evidence="1 2">
    <name type="scientific">Actinophytocola oryzae</name>
    <dbReference type="NCBI Taxonomy" id="502181"/>
    <lineage>
        <taxon>Bacteria</taxon>
        <taxon>Bacillati</taxon>
        <taxon>Actinomycetota</taxon>
        <taxon>Actinomycetes</taxon>
        <taxon>Pseudonocardiales</taxon>
        <taxon>Pseudonocardiaceae</taxon>
    </lineage>
</organism>
<keyword evidence="2" id="KW-1185">Reference proteome</keyword>
<dbReference type="Proteomes" id="UP000294927">
    <property type="component" value="Unassembled WGS sequence"/>
</dbReference>
<name>A0A4R7UW43_9PSEU</name>